<comment type="caution">
    <text evidence="1">The sequence shown here is derived from an EMBL/GenBank/DDBJ whole genome shotgun (WGS) entry which is preliminary data.</text>
</comment>
<evidence type="ECO:0008006" key="3">
    <source>
        <dbReference type="Google" id="ProtNLM"/>
    </source>
</evidence>
<dbReference type="AlphaFoldDB" id="A0AAV6UIW4"/>
<accession>A0AAV6UIW4</accession>
<evidence type="ECO:0000313" key="2">
    <source>
        <dbReference type="Proteomes" id="UP000827092"/>
    </source>
</evidence>
<keyword evidence="2" id="KW-1185">Reference proteome</keyword>
<sequence>MPKRKFEELDDADEPRSEVSVLFEEESLGITEEEAWLYDDDDELFMENPLPEQIGDGIAPPDVNQMDTGVKASGFWDRIPVVGPVSLDRAIILQERSRRVIRRYDGEETTYFALIDPSMLPESAQDSTLGNSIEVVRMLFERLLVQTTRNLSPHDLIRIILEDDTKVLTDNTKTVEDIFFPNDDICGLQWRQEEGFLPQDITTNISLAAFTTCHARLKLYSELFKLDRSVLYFDTDSIIYASNGHNDPPLGNYLGEFTDELGGETIQKFVSGGPKNYAYVTSSGKTVCKIRGFTLNYRNSLSLNFDAVVGLVSSLDQETGIPITYSTIARDAKKRKVPEKNHLFLLRE</sequence>
<dbReference type="SUPFAM" id="SSF56672">
    <property type="entry name" value="DNA/RNA polymerases"/>
    <property type="match status" value="1"/>
</dbReference>
<dbReference type="Proteomes" id="UP000827092">
    <property type="component" value="Unassembled WGS sequence"/>
</dbReference>
<dbReference type="EMBL" id="JAFNEN010000375">
    <property type="protein sequence ID" value="KAG8184365.1"/>
    <property type="molecule type" value="Genomic_DNA"/>
</dbReference>
<dbReference type="PANTHER" id="PTHR33568:SF3">
    <property type="entry name" value="DNA-DIRECTED DNA POLYMERASE"/>
    <property type="match status" value="1"/>
</dbReference>
<evidence type="ECO:0000313" key="1">
    <source>
        <dbReference type="EMBL" id="KAG8184365.1"/>
    </source>
</evidence>
<organism evidence="1 2">
    <name type="scientific">Oedothorax gibbosus</name>
    <dbReference type="NCBI Taxonomy" id="931172"/>
    <lineage>
        <taxon>Eukaryota</taxon>
        <taxon>Metazoa</taxon>
        <taxon>Ecdysozoa</taxon>
        <taxon>Arthropoda</taxon>
        <taxon>Chelicerata</taxon>
        <taxon>Arachnida</taxon>
        <taxon>Araneae</taxon>
        <taxon>Araneomorphae</taxon>
        <taxon>Entelegynae</taxon>
        <taxon>Araneoidea</taxon>
        <taxon>Linyphiidae</taxon>
        <taxon>Erigoninae</taxon>
        <taxon>Oedothorax</taxon>
    </lineage>
</organism>
<reference evidence="1 2" key="1">
    <citation type="journal article" date="2022" name="Nat. Ecol. Evol.">
        <title>A masculinizing supergene underlies an exaggerated male reproductive morph in a spider.</title>
        <authorList>
            <person name="Hendrickx F."/>
            <person name="De Corte Z."/>
            <person name="Sonet G."/>
            <person name="Van Belleghem S.M."/>
            <person name="Kostlbacher S."/>
            <person name="Vangestel C."/>
        </authorList>
    </citation>
    <scope>NUCLEOTIDE SEQUENCE [LARGE SCALE GENOMIC DNA]</scope>
    <source>
        <strain evidence="1">W744_W776</strain>
    </source>
</reference>
<dbReference type="GO" id="GO:0071897">
    <property type="term" value="P:DNA biosynthetic process"/>
    <property type="evidence" value="ECO:0007669"/>
    <property type="project" value="UniProtKB-ARBA"/>
</dbReference>
<protein>
    <recommendedName>
        <fullName evidence="3">DNA-directed DNA polymerase</fullName>
    </recommendedName>
</protein>
<name>A0AAV6UIW4_9ARAC</name>
<proteinExistence type="predicted"/>
<dbReference type="Gene3D" id="3.90.1600.10">
    <property type="entry name" value="Palm domain of DNA polymerase"/>
    <property type="match status" value="1"/>
</dbReference>
<dbReference type="PANTHER" id="PTHR33568">
    <property type="entry name" value="DNA POLYMERASE"/>
    <property type="match status" value="1"/>
</dbReference>
<dbReference type="InterPro" id="IPR043502">
    <property type="entry name" value="DNA/RNA_pol_sf"/>
</dbReference>
<gene>
    <name evidence="1" type="ORF">JTE90_006768</name>
</gene>
<dbReference type="InterPro" id="IPR023211">
    <property type="entry name" value="DNA_pol_palm_dom_sf"/>
</dbReference>